<evidence type="ECO:0000313" key="1">
    <source>
        <dbReference type="EMBL" id="AHF02381.1"/>
    </source>
</evidence>
<dbReference type="OrthoDB" id="5612279at2"/>
<dbReference type="KEGG" id="tao:THIAE_09445"/>
<sequence>MNCQGIVKRISLPVMALFVTVGLVTLPGCSQQGPLSIDSAQVLVNVDRGSGNFNRVLEICLNEPLKVRKSIYHTMSIETFDGYQLAGGSWLRHQASDPTNPCQLRNFYLYLGRDDPPGSRQFIDDYIRPGNIKRLELKLYLDDPAEPGVFPISQRVFEDI</sequence>
<accession>W0DZV1</accession>
<dbReference type="Proteomes" id="UP000005380">
    <property type="component" value="Chromosome"/>
</dbReference>
<proteinExistence type="predicted"/>
<dbReference type="EMBL" id="CP007030">
    <property type="protein sequence ID" value="AHF02381.1"/>
    <property type="molecule type" value="Genomic_DNA"/>
</dbReference>
<dbReference type="STRING" id="717772.THIAE_09445"/>
<dbReference type="InParanoid" id="W0DZV1"/>
<keyword evidence="2" id="KW-1185">Reference proteome</keyword>
<protein>
    <submittedName>
        <fullName evidence="1">Uncharacterized protein</fullName>
    </submittedName>
</protein>
<name>W0DZV1_9GAMM</name>
<dbReference type="RefSeq" id="WP_006460794.1">
    <property type="nucleotide sequence ID" value="NZ_CP007030.1"/>
</dbReference>
<dbReference type="AlphaFoldDB" id="W0DZV1"/>
<reference evidence="1 2" key="1">
    <citation type="submission" date="2013-12" db="EMBL/GenBank/DDBJ databases">
        <authorList>
            <consortium name="DOE Joint Genome Institute"/>
            <person name="Kappler U."/>
            <person name="Huntemann M."/>
            <person name="Han J."/>
            <person name="Chen A."/>
            <person name="Kyrpides N."/>
            <person name="Mavromatis K."/>
            <person name="Markowitz V."/>
            <person name="Palaniappan K."/>
            <person name="Ivanova N."/>
            <person name="Schaumberg A."/>
            <person name="Pati A."/>
            <person name="Liolios K."/>
            <person name="Nordberg H.P."/>
            <person name="Cantor M.N."/>
            <person name="Hua S.X."/>
            <person name="Woyke T."/>
        </authorList>
    </citation>
    <scope>NUCLEOTIDE SEQUENCE [LARGE SCALE GENOMIC DNA]</scope>
    <source>
        <strain evidence="2">AL2</strain>
    </source>
</reference>
<dbReference type="HOGENOM" id="CLU_1712430_0_0_6"/>
<dbReference type="eggNOG" id="ENOG5034A7R">
    <property type="taxonomic scope" value="Bacteria"/>
</dbReference>
<gene>
    <name evidence="1" type="ORF">THIAE_09445</name>
</gene>
<organism evidence="1 2">
    <name type="scientific">Thiomicrospira aerophila AL3</name>
    <dbReference type="NCBI Taxonomy" id="717772"/>
    <lineage>
        <taxon>Bacteria</taxon>
        <taxon>Pseudomonadati</taxon>
        <taxon>Pseudomonadota</taxon>
        <taxon>Gammaproteobacteria</taxon>
        <taxon>Thiotrichales</taxon>
        <taxon>Piscirickettsiaceae</taxon>
        <taxon>Thiomicrospira</taxon>
    </lineage>
</organism>
<evidence type="ECO:0000313" key="2">
    <source>
        <dbReference type="Proteomes" id="UP000005380"/>
    </source>
</evidence>